<reference evidence="3" key="1">
    <citation type="submission" date="2017-01" db="EMBL/GenBank/DDBJ databases">
        <authorList>
            <person name="Brunel B."/>
        </authorList>
    </citation>
    <scope>NUCLEOTIDE SEQUENCE [LARGE SCALE GENOMIC DNA]</scope>
</reference>
<keyword evidence="3" id="KW-1185">Reference proteome</keyword>
<gene>
    <name evidence="2" type="ORF">BQ8794_30173</name>
</gene>
<evidence type="ECO:0000313" key="2">
    <source>
        <dbReference type="EMBL" id="SIT56724.1"/>
    </source>
</evidence>
<evidence type="ECO:0000256" key="1">
    <source>
        <dbReference type="SAM" id="MobiDB-lite"/>
    </source>
</evidence>
<organism evidence="2 3">
    <name type="scientific">Mesorhizobium prunaredense</name>
    <dbReference type="NCBI Taxonomy" id="1631249"/>
    <lineage>
        <taxon>Bacteria</taxon>
        <taxon>Pseudomonadati</taxon>
        <taxon>Pseudomonadota</taxon>
        <taxon>Alphaproteobacteria</taxon>
        <taxon>Hyphomicrobiales</taxon>
        <taxon>Phyllobacteriaceae</taxon>
        <taxon>Mesorhizobium</taxon>
    </lineage>
</organism>
<sequence length="92" mass="9511">MALHDLVQKSFWDHAGWTAFRRVASKGVYAGGGSIAEGGAGCKPKAAIALMSGLGPGADIVTSKALKQPTGGQPVHSIGEHRRDGAFGRARR</sequence>
<evidence type="ECO:0000313" key="3">
    <source>
        <dbReference type="Proteomes" id="UP000188388"/>
    </source>
</evidence>
<dbReference type="Proteomes" id="UP000188388">
    <property type="component" value="Unassembled WGS sequence"/>
</dbReference>
<accession>A0A1R3VBS2</accession>
<proteinExistence type="predicted"/>
<name>A0A1R3VBS2_9HYPH</name>
<dbReference type="AlphaFoldDB" id="A0A1R3VBS2"/>
<feature type="region of interest" description="Disordered" evidence="1">
    <location>
        <begin position="67"/>
        <end position="92"/>
    </location>
</feature>
<dbReference type="STRING" id="1631249.BQ8794_30173"/>
<dbReference type="EMBL" id="FTPD01000023">
    <property type="protein sequence ID" value="SIT56724.1"/>
    <property type="molecule type" value="Genomic_DNA"/>
</dbReference>
<protein>
    <submittedName>
        <fullName evidence="2">Uncharacterized protein</fullName>
    </submittedName>
</protein>